<dbReference type="AlphaFoldDB" id="D7G417"/>
<reference evidence="1 2" key="1">
    <citation type="journal article" date="2010" name="Nature">
        <title>The Ectocarpus genome and the independent evolution of multicellularity in brown algae.</title>
        <authorList>
            <person name="Cock J.M."/>
            <person name="Sterck L."/>
            <person name="Rouze P."/>
            <person name="Scornet D."/>
            <person name="Allen A.E."/>
            <person name="Amoutzias G."/>
            <person name="Anthouard V."/>
            <person name="Artiguenave F."/>
            <person name="Aury J.M."/>
            <person name="Badger J.H."/>
            <person name="Beszteri B."/>
            <person name="Billiau K."/>
            <person name="Bonnet E."/>
            <person name="Bothwell J.H."/>
            <person name="Bowler C."/>
            <person name="Boyen C."/>
            <person name="Brownlee C."/>
            <person name="Carrano C.J."/>
            <person name="Charrier B."/>
            <person name="Cho G.Y."/>
            <person name="Coelho S.M."/>
            <person name="Collen J."/>
            <person name="Corre E."/>
            <person name="Da Silva C."/>
            <person name="Delage L."/>
            <person name="Delaroque N."/>
            <person name="Dittami S.M."/>
            <person name="Doulbeau S."/>
            <person name="Elias M."/>
            <person name="Farnham G."/>
            <person name="Gachon C.M."/>
            <person name="Gschloessl B."/>
            <person name="Heesch S."/>
            <person name="Jabbari K."/>
            <person name="Jubin C."/>
            <person name="Kawai H."/>
            <person name="Kimura K."/>
            <person name="Kloareg B."/>
            <person name="Kupper F.C."/>
            <person name="Lang D."/>
            <person name="Le Bail A."/>
            <person name="Leblanc C."/>
            <person name="Lerouge P."/>
            <person name="Lohr M."/>
            <person name="Lopez P.J."/>
            <person name="Martens C."/>
            <person name="Maumus F."/>
            <person name="Michel G."/>
            <person name="Miranda-Saavedra D."/>
            <person name="Morales J."/>
            <person name="Moreau H."/>
            <person name="Motomura T."/>
            <person name="Nagasato C."/>
            <person name="Napoli C.A."/>
            <person name="Nelson D.R."/>
            <person name="Nyvall-Collen P."/>
            <person name="Peters A.F."/>
            <person name="Pommier C."/>
            <person name="Potin P."/>
            <person name="Poulain J."/>
            <person name="Quesneville H."/>
            <person name="Read B."/>
            <person name="Rensing S.A."/>
            <person name="Ritter A."/>
            <person name="Rousvoal S."/>
            <person name="Samanta M."/>
            <person name="Samson G."/>
            <person name="Schroeder D.C."/>
            <person name="Segurens B."/>
            <person name="Strittmatter M."/>
            <person name="Tonon T."/>
            <person name="Tregear J.W."/>
            <person name="Valentin K."/>
            <person name="von Dassow P."/>
            <person name="Yamagishi T."/>
            <person name="Van de Peer Y."/>
            <person name="Wincker P."/>
        </authorList>
    </citation>
    <scope>NUCLEOTIDE SEQUENCE [LARGE SCALE GENOMIC DNA]</scope>
    <source>
        <strain evidence="2">Ec32 / CCAP1310/4</strain>
    </source>
</reference>
<gene>
    <name evidence="1" type="ORF">Esi_0054_0100</name>
</gene>
<proteinExistence type="predicted"/>
<dbReference type="EMBL" id="FN649758">
    <property type="protein sequence ID" value="CBJ27052.1"/>
    <property type="molecule type" value="Genomic_DNA"/>
</dbReference>
<organism evidence="1 2">
    <name type="scientific">Ectocarpus siliculosus</name>
    <name type="common">Brown alga</name>
    <name type="synonym">Conferva siliculosa</name>
    <dbReference type="NCBI Taxonomy" id="2880"/>
    <lineage>
        <taxon>Eukaryota</taxon>
        <taxon>Sar</taxon>
        <taxon>Stramenopiles</taxon>
        <taxon>Ochrophyta</taxon>
        <taxon>PX clade</taxon>
        <taxon>Phaeophyceae</taxon>
        <taxon>Ectocarpales</taxon>
        <taxon>Ectocarpaceae</taxon>
        <taxon>Ectocarpus</taxon>
    </lineage>
</organism>
<keyword evidence="2" id="KW-1185">Reference proteome</keyword>
<dbReference type="OrthoDB" id="232532at2759"/>
<evidence type="ECO:0000313" key="1">
    <source>
        <dbReference type="EMBL" id="CBJ27052.1"/>
    </source>
</evidence>
<dbReference type="Proteomes" id="UP000002630">
    <property type="component" value="Linkage Group LG33"/>
</dbReference>
<sequence>MSAAAYATIDETSGKINAVIGQPQSAEAAPLVAPPGAPTVGMWVEERYCGLTTWLITLVGGLPCSYFCPCDRRTVWVSGGVKYNEKGAVTDDYLFLNPCPPGSTCHPNPTA</sequence>
<evidence type="ECO:0000313" key="2">
    <source>
        <dbReference type="Proteomes" id="UP000002630"/>
    </source>
</evidence>
<dbReference type="InParanoid" id="D7G417"/>
<accession>D7G417</accession>
<protein>
    <submittedName>
        <fullName evidence="1">Uncharacterized protein</fullName>
    </submittedName>
</protein>
<dbReference type="EMBL" id="FN648752">
    <property type="protein sequence ID" value="CBJ27052.1"/>
    <property type="molecule type" value="Genomic_DNA"/>
</dbReference>
<name>D7G417_ECTSI</name>